<keyword evidence="6" id="KW-0456">Lyase</keyword>
<evidence type="ECO:0000256" key="1">
    <source>
        <dbReference type="ARBA" id="ARBA00001353"/>
    </source>
</evidence>
<dbReference type="Proteomes" id="UP000262004">
    <property type="component" value="Chromosome"/>
</dbReference>
<organism evidence="9 10">
    <name type="scientific">Hydrogenophilus thermoluteolus</name>
    <name type="common">Pseudomonas hydrogenothermophila</name>
    <dbReference type="NCBI Taxonomy" id="297"/>
    <lineage>
        <taxon>Bacteria</taxon>
        <taxon>Pseudomonadati</taxon>
        <taxon>Pseudomonadota</taxon>
        <taxon>Hydrogenophilia</taxon>
        <taxon>Hydrogenophilales</taxon>
        <taxon>Hydrogenophilaceae</taxon>
        <taxon>Hydrogenophilus</taxon>
    </lineage>
</organism>
<evidence type="ECO:0000256" key="7">
    <source>
        <dbReference type="ARBA" id="ARBA00032903"/>
    </source>
</evidence>
<dbReference type="SMART" id="SM00905">
    <property type="entry name" value="FolB"/>
    <property type="match status" value="1"/>
</dbReference>
<dbReference type="EC" id="4.1.2.25" evidence="4"/>
<evidence type="ECO:0000256" key="4">
    <source>
        <dbReference type="ARBA" id="ARBA00013043"/>
    </source>
</evidence>
<accession>A0A2Z6DZL0</accession>
<comment type="catalytic activity">
    <reaction evidence="1">
        <text>7,8-dihydroneopterin = 6-hydroxymethyl-7,8-dihydropterin + glycolaldehyde</text>
        <dbReference type="Rhea" id="RHEA:10540"/>
        <dbReference type="ChEBI" id="CHEBI:17001"/>
        <dbReference type="ChEBI" id="CHEBI:17071"/>
        <dbReference type="ChEBI" id="CHEBI:44841"/>
        <dbReference type="EC" id="4.1.2.25"/>
    </reaction>
</comment>
<dbReference type="KEGG" id="htl:HPTL_1699"/>
<keyword evidence="10" id="KW-1185">Reference proteome</keyword>
<reference evidence="9 10" key="1">
    <citation type="submission" date="2018-04" db="EMBL/GenBank/DDBJ databases">
        <title>Complete genome sequence of Hydrogenophilus thermoluteolus TH-1.</title>
        <authorList>
            <person name="Arai H."/>
        </authorList>
    </citation>
    <scope>NUCLEOTIDE SEQUENCE [LARGE SCALE GENOMIC DNA]</scope>
    <source>
        <strain evidence="9 10">TH-1</strain>
    </source>
</reference>
<dbReference type="InterPro" id="IPR006157">
    <property type="entry name" value="FolB_dom"/>
</dbReference>
<evidence type="ECO:0000256" key="3">
    <source>
        <dbReference type="ARBA" id="ARBA00005708"/>
    </source>
</evidence>
<dbReference type="GO" id="GO:0004150">
    <property type="term" value="F:dihydroneopterin aldolase activity"/>
    <property type="evidence" value="ECO:0007669"/>
    <property type="project" value="UniProtKB-EC"/>
</dbReference>
<dbReference type="GO" id="GO:0046656">
    <property type="term" value="P:folic acid biosynthetic process"/>
    <property type="evidence" value="ECO:0007669"/>
    <property type="project" value="UniProtKB-KW"/>
</dbReference>
<evidence type="ECO:0000313" key="9">
    <source>
        <dbReference type="EMBL" id="BBD77957.1"/>
    </source>
</evidence>
<dbReference type="GO" id="GO:0005737">
    <property type="term" value="C:cytoplasm"/>
    <property type="evidence" value="ECO:0007669"/>
    <property type="project" value="TreeGrafter"/>
</dbReference>
<dbReference type="SUPFAM" id="SSF55620">
    <property type="entry name" value="Tetrahydrobiopterin biosynthesis enzymes-like"/>
    <property type="match status" value="1"/>
</dbReference>
<gene>
    <name evidence="9" type="ORF">HPTL_1699</name>
</gene>
<evidence type="ECO:0000259" key="8">
    <source>
        <dbReference type="SMART" id="SM00905"/>
    </source>
</evidence>
<name>A0A2Z6DZL0_HYDTE</name>
<dbReference type="Gene3D" id="3.30.1130.10">
    <property type="match status" value="1"/>
</dbReference>
<dbReference type="InterPro" id="IPR006156">
    <property type="entry name" value="Dihydroneopterin_aldolase"/>
</dbReference>
<dbReference type="RefSeq" id="WP_170141320.1">
    <property type="nucleotide sequence ID" value="NZ_AP018558.1"/>
</dbReference>
<dbReference type="InterPro" id="IPR043133">
    <property type="entry name" value="GTP-CH-I_C/QueF"/>
</dbReference>
<evidence type="ECO:0000313" key="10">
    <source>
        <dbReference type="Proteomes" id="UP000262004"/>
    </source>
</evidence>
<evidence type="ECO:0000256" key="5">
    <source>
        <dbReference type="ARBA" id="ARBA00022909"/>
    </source>
</evidence>
<dbReference type="AlphaFoldDB" id="A0A2Z6DZL0"/>
<comment type="similarity">
    <text evidence="3">Belongs to the DHNA family.</text>
</comment>
<dbReference type="Pfam" id="PF02152">
    <property type="entry name" value="FolB"/>
    <property type="match status" value="1"/>
</dbReference>
<dbReference type="NCBIfam" id="TIGR00526">
    <property type="entry name" value="folB_dom"/>
    <property type="match status" value="1"/>
</dbReference>
<sequence>MYEVFIDEMEVVVPVGLCPHERLAPQRLLVSVRARGALPIRPHDLSACIDYSLAVDRVSAWQSAPHVDLLETLATELVDHLFRHDPKIDWVEVTLAKPDFYPNARAVGVRIAHSRDSYAARTAL</sequence>
<dbReference type="EMBL" id="AP018558">
    <property type="protein sequence ID" value="BBD77957.1"/>
    <property type="molecule type" value="Genomic_DNA"/>
</dbReference>
<feature type="domain" description="Dihydroneopterin aldolase/epimerase" evidence="8">
    <location>
        <begin position="4"/>
        <end position="113"/>
    </location>
</feature>
<protein>
    <recommendedName>
        <fullName evidence="4">dihydroneopterin aldolase</fullName>
        <ecNumber evidence="4">4.1.2.25</ecNumber>
    </recommendedName>
    <alternativeName>
        <fullName evidence="7">7,8-dihydroneopterin aldolase</fullName>
    </alternativeName>
</protein>
<keyword evidence="5" id="KW-0289">Folate biosynthesis</keyword>
<dbReference type="PANTHER" id="PTHR42844">
    <property type="entry name" value="DIHYDRONEOPTERIN ALDOLASE 1-RELATED"/>
    <property type="match status" value="1"/>
</dbReference>
<evidence type="ECO:0000256" key="6">
    <source>
        <dbReference type="ARBA" id="ARBA00023239"/>
    </source>
</evidence>
<evidence type="ECO:0000256" key="2">
    <source>
        <dbReference type="ARBA" id="ARBA00005013"/>
    </source>
</evidence>
<dbReference type="PANTHER" id="PTHR42844:SF1">
    <property type="entry name" value="DIHYDRONEOPTERIN ALDOLASE 1-RELATED"/>
    <property type="match status" value="1"/>
</dbReference>
<comment type="pathway">
    <text evidence="2">Cofactor biosynthesis; tetrahydrofolate biosynthesis; 2-amino-4-hydroxy-6-hydroxymethyl-7,8-dihydropteridine diphosphate from 7,8-dihydroneopterin triphosphate: step 3/4.</text>
</comment>
<proteinExistence type="inferred from homology"/>